<feature type="transmembrane region" description="Helical" evidence="1">
    <location>
        <begin position="34"/>
        <end position="55"/>
    </location>
</feature>
<accession>A0ABM3QTX9</accession>
<reference evidence="3" key="2">
    <citation type="submission" date="2025-08" db="UniProtKB">
        <authorList>
            <consortium name="RefSeq"/>
        </authorList>
    </citation>
    <scope>IDENTIFICATION</scope>
    <source>
        <tissue evidence="3">Leaf</tissue>
    </source>
</reference>
<organism evidence="2 3">
    <name type="scientific">Spinacia oleracea</name>
    <name type="common">Spinach</name>
    <dbReference type="NCBI Taxonomy" id="3562"/>
    <lineage>
        <taxon>Eukaryota</taxon>
        <taxon>Viridiplantae</taxon>
        <taxon>Streptophyta</taxon>
        <taxon>Embryophyta</taxon>
        <taxon>Tracheophyta</taxon>
        <taxon>Spermatophyta</taxon>
        <taxon>Magnoliopsida</taxon>
        <taxon>eudicotyledons</taxon>
        <taxon>Gunneridae</taxon>
        <taxon>Pentapetalae</taxon>
        <taxon>Caryophyllales</taxon>
        <taxon>Chenopodiaceae</taxon>
        <taxon>Chenopodioideae</taxon>
        <taxon>Anserineae</taxon>
        <taxon>Spinacia</taxon>
    </lineage>
</organism>
<keyword evidence="1" id="KW-0472">Membrane</keyword>
<evidence type="ECO:0000313" key="3">
    <source>
        <dbReference type="RefSeq" id="XP_056686804.1"/>
    </source>
</evidence>
<dbReference type="RefSeq" id="XP_056686804.1">
    <property type="nucleotide sequence ID" value="XM_056830826.1"/>
</dbReference>
<evidence type="ECO:0000256" key="1">
    <source>
        <dbReference type="SAM" id="Phobius"/>
    </source>
</evidence>
<feature type="transmembrane region" description="Helical" evidence="1">
    <location>
        <begin position="7"/>
        <end position="28"/>
    </location>
</feature>
<protein>
    <submittedName>
        <fullName evidence="3">Uncharacterized protein</fullName>
    </submittedName>
</protein>
<keyword evidence="1" id="KW-0812">Transmembrane</keyword>
<keyword evidence="2" id="KW-1185">Reference proteome</keyword>
<sequence>MVLGSQFEVLSGGSCRGLIFLIHLFFLLRNLLCFSVGKCCGLAVVIISIVVACLLENDWFLIVFQSIQPVASAFDIRSKWLSGGVTHQDPLQEDCFLKINDSGLKGVGYSSFFNALGDVKRHAFLSVFFFC</sequence>
<dbReference type="Proteomes" id="UP000813463">
    <property type="component" value="Chromosome 6"/>
</dbReference>
<dbReference type="GeneID" id="110791644"/>
<gene>
    <name evidence="3" type="primary">LOC110791644</name>
</gene>
<name>A0ABM3QTX9_SPIOL</name>
<reference evidence="2" key="1">
    <citation type="journal article" date="2021" name="Nat. Commun.">
        <title>Genomic analyses provide insights into spinach domestication and the genetic basis of agronomic traits.</title>
        <authorList>
            <person name="Cai X."/>
            <person name="Sun X."/>
            <person name="Xu C."/>
            <person name="Sun H."/>
            <person name="Wang X."/>
            <person name="Ge C."/>
            <person name="Zhang Z."/>
            <person name="Wang Q."/>
            <person name="Fei Z."/>
            <person name="Jiao C."/>
            <person name="Wang Q."/>
        </authorList>
    </citation>
    <scope>NUCLEOTIDE SEQUENCE [LARGE SCALE GENOMIC DNA]</scope>
    <source>
        <strain evidence="2">cv. Varoflay</strain>
    </source>
</reference>
<evidence type="ECO:0000313" key="2">
    <source>
        <dbReference type="Proteomes" id="UP000813463"/>
    </source>
</evidence>
<proteinExistence type="predicted"/>
<keyword evidence="1" id="KW-1133">Transmembrane helix</keyword>